<evidence type="ECO:0000313" key="3">
    <source>
        <dbReference type="EMBL" id="CAK0812607.1"/>
    </source>
</evidence>
<keyword evidence="4" id="KW-1185">Reference proteome</keyword>
<sequence length="553" mass="58344">MARLGPGRAILVRAARGAGLRFFVVDREAEPARAVCTLRGAFQEAPEGRAMRGLVPSSLQITTIKAKLDDFEADLQGTAAQIATLAASYQRRTKEVADAKEELQMLETQRALAASAAAQEATAQSDTSNLVYAALQAKTPSGGVVPHQLQQKVQSQADTCDELQQQHEQAMATQAATLSAPAAAVTPRQQLQPLSAKAAPLQAPPLFAAEASPQPETPQHIPASQLDFGIEPMFSPASADPSRLTGIRLEAPGLPEVQAWASYPLSLRRPVCLDVQGGSDILASALNEAAESRQAALLCADSLLVDAVEPLRKQQQSILDFGHFAQDMSQATHLIMGLQDPPAGFHIVLSLKGSLAAAISLCGLLQAGAAAGAPSAGAADQAIGTAPQDLVKTSSTSARRASQRRTNPGLRGFKHLTKEVSAGPEYGLATLTHGGRPPPISGMRSVVPAAFLEVKQANISDTTSKSPYLLRFQGTSTMGLLWGPCRARIQCAAKSFAASRASTWDEVHNGRLVLIAEQQADLIAQLLLMIGRLGFMPSQIQAVISVLITKRKQ</sequence>
<proteinExistence type="predicted"/>
<reference evidence="3" key="1">
    <citation type="submission" date="2023-10" db="EMBL/GenBank/DDBJ databases">
        <authorList>
            <person name="Chen Y."/>
            <person name="Shah S."/>
            <person name="Dougan E. K."/>
            <person name="Thang M."/>
            <person name="Chan C."/>
        </authorList>
    </citation>
    <scope>NUCLEOTIDE SEQUENCE [LARGE SCALE GENOMIC DNA]</scope>
</reference>
<name>A0ABN9R4L3_9DINO</name>
<protein>
    <submittedName>
        <fullName evidence="3">Uncharacterized protein</fullName>
    </submittedName>
</protein>
<keyword evidence="1" id="KW-0175">Coiled coil</keyword>
<feature type="compositionally biased region" description="Low complexity" evidence="2">
    <location>
        <begin position="393"/>
        <end position="406"/>
    </location>
</feature>
<evidence type="ECO:0000313" key="4">
    <source>
        <dbReference type="Proteomes" id="UP001189429"/>
    </source>
</evidence>
<comment type="caution">
    <text evidence="3">The sequence shown here is derived from an EMBL/GenBank/DDBJ whole genome shotgun (WGS) entry which is preliminary data.</text>
</comment>
<dbReference type="Proteomes" id="UP001189429">
    <property type="component" value="Unassembled WGS sequence"/>
</dbReference>
<gene>
    <name evidence="3" type="ORF">PCOR1329_LOCUS16859</name>
</gene>
<evidence type="ECO:0000256" key="1">
    <source>
        <dbReference type="SAM" id="Coils"/>
    </source>
</evidence>
<organism evidence="3 4">
    <name type="scientific">Prorocentrum cordatum</name>
    <dbReference type="NCBI Taxonomy" id="2364126"/>
    <lineage>
        <taxon>Eukaryota</taxon>
        <taxon>Sar</taxon>
        <taxon>Alveolata</taxon>
        <taxon>Dinophyceae</taxon>
        <taxon>Prorocentrales</taxon>
        <taxon>Prorocentraceae</taxon>
        <taxon>Prorocentrum</taxon>
    </lineage>
</organism>
<dbReference type="EMBL" id="CAUYUJ010005191">
    <property type="protein sequence ID" value="CAK0812607.1"/>
    <property type="molecule type" value="Genomic_DNA"/>
</dbReference>
<feature type="region of interest" description="Disordered" evidence="2">
    <location>
        <begin position="388"/>
        <end position="410"/>
    </location>
</feature>
<accession>A0ABN9R4L3</accession>
<evidence type="ECO:0000256" key="2">
    <source>
        <dbReference type="SAM" id="MobiDB-lite"/>
    </source>
</evidence>
<feature type="coiled-coil region" evidence="1">
    <location>
        <begin position="89"/>
        <end position="116"/>
    </location>
</feature>